<gene>
    <name evidence="2" type="ORF">HS088_TW06G01180</name>
</gene>
<feature type="compositionally biased region" description="Polar residues" evidence="1">
    <location>
        <begin position="230"/>
        <end position="251"/>
    </location>
</feature>
<evidence type="ECO:0000313" key="2">
    <source>
        <dbReference type="EMBL" id="KAF5747003.1"/>
    </source>
</evidence>
<reference evidence="2 3" key="1">
    <citation type="journal article" date="2020" name="Nat. Commun.">
        <title>Genome of Tripterygium wilfordii and identification of cytochrome P450 involved in triptolide biosynthesis.</title>
        <authorList>
            <person name="Tu L."/>
            <person name="Su P."/>
            <person name="Zhang Z."/>
            <person name="Gao L."/>
            <person name="Wang J."/>
            <person name="Hu T."/>
            <person name="Zhou J."/>
            <person name="Zhang Y."/>
            <person name="Zhao Y."/>
            <person name="Liu Y."/>
            <person name="Song Y."/>
            <person name="Tong Y."/>
            <person name="Lu Y."/>
            <person name="Yang J."/>
            <person name="Xu C."/>
            <person name="Jia M."/>
            <person name="Peters R.J."/>
            <person name="Huang L."/>
            <person name="Gao W."/>
        </authorList>
    </citation>
    <scope>NUCLEOTIDE SEQUENCE [LARGE SCALE GENOMIC DNA]</scope>
    <source>
        <strain evidence="3">cv. XIE 37</strain>
        <tissue evidence="2">Leaf</tissue>
    </source>
</reference>
<feature type="region of interest" description="Disordered" evidence="1">
    <location>
        <begin position="1"/>
        <end position="46"/>
    </location>
</feature>
<dbReference type="InterPro" id="IPR044678">
    <property type="entry name" value="COR27/28"/>
</dbReference>
<evidence type="ECO:0000313" key="3">
    <source>
        <dbReference type="Proteomes" id="UP000593562"/>
    </source>
</evidence>
<evidence type="ECO:0000256" key="1">
    <source>
        <dbReference type="SAM" id="MobiDB-lite"/>
    </source>
</evidence>
<dbReference type="EMBL" id="JAAARO010000006">
    <property type="protein sequence ID" value="KAF5747003.1"/>
    <property type="molecule type" value="Genomic_DNA"/>
</dbReference>
<name>A0A7J7DL12_TRIWF</name>
<protein>
    <recommendedName>
        <fullName evidence="4">Cold regulated protein 27</fullName>
    </recommendedName>
</protein>
<feature type="region of interest" description="Disordered" evidence="1">
    <location>
        <begin position="209"/>
        <end position="270"/>
    </location>
</feature>
<dbReference type="Proteomes" id="UP000593562">
    <property type="component" value="Unassembled WGS sequence"/>
</dbReference>
<dbReference type="PANTHER" id="PTHR33676:SF3">
    <property type="entry name" value="COLD-REGULATED PROTEIN 27"/>
    <property type="match status" value="1"/>
</dbReference>
<organism evidence="2 3">
    <name type="scientific">Tripterygium wilfordii</name>
    <name type="common">Thunder God vine</name>
    <dbReference type="NCBI Taxonomy" id="458696"/>
    <lineage>
        <taxon>Eukaryota</taxon>
        <taxon>Viridiplantae</taxon>
        <taxon>Streptophyta</taxon>
        <taxon>Embryophyta</taxon>
        <taxon>Tracheophyta</taxon>
        <taxon>Spermatophyta</taxon>
        <taxon>Magnoliopsida</taxon>
        <taxon>eudicotyledons</taxon>
        <taxon>Gunneridae</taxon>
        <taxon>Pentapetalae</taxon>
        <taxon>rosids</taxon>
        <taxon>fabids</taxon>
        <taxon>Celastrales</taxon>
        <taxon>Celastraceae</taxon>
        <taxon>Tripterygium</taxon>
    </lineage>
</organism>
<dbReference type="AlphaFoldDB" id="A0A7J7DL12"/>
<feature type="compositionally biased region" description="Basic residues" evidence="1">
    <location>
        <begin position="261"/>
        <end position="270"/>
    </location>
</feature>
<dbReference type="GO" id="GO:0009409">
    <property type="term" value="P:response to cold"/>
    <property type="evidence" value="ECO:0007669"/>
    <property type="project" value="InterPro"/>
</dbReference>
<feature type="compositionally biased region" description="Basic and acidic residues" evidence="1">
    <location>
        <begin position="209"/>
        <end position="220"/>
    </location>
</feature>
<dbReference type="GO" id="GO:0042752">
    <property type="term" value="P:regulation of circadian rhythm"/>
    <property type="evidence" value="ECO:0007669"/>
    <property type="project" value="InterPro"/>
</dbReference>
<proteinExistence type="predicted"/>
<feature type="region of interest" description="Disordered" evidence="1">
    <location>
        <begin position="78"/>
        <end position="97"/>
    </location>
</feature>
<dbReference type="InParanoid" id="A0A7J7DL12"/>
<evidence type="ECO:0008006" key="4">
    <source>
        <dbReference type="Google" id="ProtNLM"/>
    </source>
</evidence>
<feature type="compositionally biased region" description="Low complexity" evidence="1">
    <location>
        <begin position="13"/>
        <end position="34"/>
    </location>
</feature>
<accession>A0A7J7DL12</accession>
<dbReference type="PANTHER" id="PTHR33676">
    <property type="entry name" value="COLD REGULATED PROTEIN 27"/>
    <property type="match status" value="1"/>
</dbReference>
<dbReference type="FunCoup" id="A0A7J7DL12">
    <property type="interactions" value="127"/>
</dbReference>
<feature type="compositionally biased region" description="Basic and acidic residues" evidence="1">
    <location>
        <begin position="1"/>
        <end position="11"/>
    </location>
</feature>
<keyword evidence="3" id="KW-1185">Reference proteome</keyword>
<dbReference type="OrthoDB" id="1923282at2759"/>
<comment type="caution">
    <text evidence="2">The sequence shown here is derived from an EMBL/GenBank/DDBJ whole genome shotgun (WGS) entry which is preliminary data.</text>
</comment>
<sequence>MENFRRIESPKDSATSESSAIESSELSLQEETASMDPPMAESLPTEWTNEKHSMYLKFMEASFVDQLYTSTDLLGRHSAKGKSDLKLPRQRYSDNPASSGQFKVFRGGCWQKMNFERPEPPQSVPEESHGFLASPWIRHFSQVCEPEVLASPNILESSASERLAVNLSGEKEMLGASDTNLQQPHACLYSHPCHIDLVGSVTEVSDQNFVDKDTRGEKQRSKCSSKRMRTPSTNTLSNDQVVPHTQPSVTEARTKKYVSQAKHRTSTAEG</sequence>